<keyword evidence="21" id="KW-1185">Reference proteome</keyword>
<evidence type="ECO:0000256" key="10">
    <source>
        <dbReference type="ARBA" id="ARBA00022984"/>
    </source>
</evidence>
<feature type="region of interest" description="Linker" evidence="17">
    <location>
        <begin position="286"/>
        <end position="306"/>
    </location>
</feature>
<evidence type="ECO:0000256" key="11">
    <source>
        <dbReference type="ARBA" id="ARBA00023268"/>
    </source>
</evidence>
<evidence type="ECO:0000256" key="13">
    <source>
        <dbReference type="ARBA" id="ARBA00023316"/>
    </source>
</evidence>
<name>A0A2M8WT05_9MICO</name>
<dbReference type="Gene3D" id="2.160.10.10">
    <property type="entry name" value="Hexapeptide repeat proteins"/>
    <property type="match status" value="1"/>
</dbReference>
<dbReference type="NCBIfam" id="NF010932">
    <property type="entry name" value="PRK14352.1"/>
    <property type="match status" value="1"/>
</dbReference>
<dbReference type="InterPro" id="IPR011004">
    <property type="entry name" value="Trimer_LpxA-like_sf"/>
</dbReference>
<dbReference type="GO" id="GO:0003977">
    <property type="term" value="F:UDP-N-acetylglucosamine diphosphorylase activity"/>
    <property type="evidence" value="ECO:0007669"/>
    <property type="project" value="UniProtKB-UniRule"/>
</dbReference>
<dbReference type="UniPathway" id="UPA00973"/>
<evidence type="ECO:0000259" key="19">
    <source>
        <dbReference type="PROSITE" id="PS50006"/>
    </source>
</evidence>
<feature type="binding site" evidence="17">
    <location>
        <position position="406"/>
    </location>
    <ligand>
        <name>UDP-N-acetyl-alpha-D-glucosamine</name>
        <dbReference type="ChEBI" id="CHEBI:57705"/>
    </ligand>
</feature>
<dbReference type="PANTHER" id="PTHR43584">
    <property type="entry name" value="NUCLEOTIDYL TRANSFERASE"/>
    <property type="match status" value="1"/>
</dbReference>
<dbReference type="InterPro" id="IPR038009">
    <property type="entry name" value="GlmU_C_LbH"/>
</dbReference>
<comment type="subunit">
    <text evidence="17">Homotrimer.</text>
</comment>
<feature type="compositionally biased region" description="Low complexity" evidence="18">
    <location>
        <begin position="9"/>
        <end position="26"/>
    </location>
</feature>
<feature type="binding site" evidence="17">
    <location>
        <position position="432"/>
    </location>
    <ligand>
        <name>UDP-N-acetyl-alpha-D-glucosamine</name>
        <dbReference type="ChEBI" id="CHEBI:57705"/>
    </ligand>
</feature>
<feature type="domain" description="FHA" evidence="19">
    <location>
        <begin position="346"/>
        <end position="408"/>
    </location>
</feature>
<evidence type="ECO:0000256" key="18">
    <source>
        <dbReference type="SAM" id="MobiDB-lite"/>
    </source>
</evidence>
<evidence type="ECO:0000313" key="21">
    <source>
        <dbReference type="Proteomes" id="UP000231586"/>
    </source>
</evidence>
<keyword evidence="10 17" id="KW-0573">Peptidoglycan synthesis</keyword>
<evidence type="ECO:0000256" key="5">
    <source>
        <dbReference type="ARBA" id="ARBA00022695"/>
    </source>
</evidence>
<keyword evidence="12 17" id="KW-0012">Acyltransferase</keyword>
<feature type="binding site" evidence="17">
    <location>
        <begin position="441"/>
        <end position="442"/>
    </location>
    <ligand>
        <name>acetyl-CoA</name>
        <dbReference type="ChEBI" id="CHEBI:57288"/>
    </ligand>
</feature>
<keyword evidence="8 17" id="KW-0460">Magnesium</keyword>
<dbReference type="PROSITE" id="PS50006">
    <property type="entry name" value="FHA_DOMAIN"/>
    <property type="match status" value="1"/>
</dbReference>
<dbReference type="GO" id="GO:0006048">
    <property type="term" value="P:UDP-N-acetylglucosamine biosynthetic process"/>
    <property type="evidence" value="ECO:0007669"/>
    <property type="project" value="UniProtKB-UniPathway"/>
</dbReference>
<dbReference type="GO" id="GO:0016020">
    <property type="term" value="C:membrane"/>
    <property type="evidence" value="ECO:0007669"/>
    <property type="project" value="GOC"/>
</dbReference>
<feature type="binding site" evidence="17">
    <location>
        <position position="478"/>
    </location>
    <ligand>
        <name>acetyl-CoA</name>
        <dbReference type="ChEBI" id="CHEBI:57288"/>
    </ligand>
</feature>
<evidence type="ECO:0000256" key="4">
    <source>
        <dbReference type="ARBA" id="ARBA00022679"/>
    </source>
</evidence>
<comment type="similarity">
    <text evidence="2 17">In the N-terminal section; belongs to the N-acetylglucosamine-1-phosphate uridyltransferase family.</text>
</comment>
<feature type="binding site" evidence="17">
    <location>
        <position position="103"/>
    </location>
    <ligand>
        <name>UDP-N-acetyl-alpha-D-glucosamine</name>
        <dbReference type="ChEBI" id="CHEBI:57705"/>
    </ligand>
</feature>
<evidence type="ECO:0000256" key="3">
    <source>
        <dbReference type="ARBA" id="ARBA00022490"/>
    </source>
</evidence>
<feature type="binding site" evidence="17">
    <location>
        <position position="421"/>
    </location>
    <ligand>
        <name>UDP-N-acetyl-alpha-D-glucosamine</name>
        <dbReference type="ChEBI" id="CHEBI:57705"/>
    </ligand>
</feature>
<dbReference type="Proteomes" id="UP000231586">
    <property type="component" value="Unassembled WGS sequence"/>
</dbReference>
<comment type="cofactor">
    <cofactor evidence="17">
        <name>Mg(2+)</name>
        <dbReference type="ChEBI" id="CHEBI:18420"/>
    </cofactor>
    <text evidence="17">Binds 1 Mg(2+) ion per subunit.</text>
</comment>
<comment type="caution">
    <text evidence="20">The sequence shown here is derived from an EMBL/GenBank/DDBJ whole genome shotgun (WGS) entry which is preliminary data.</text>
</comment>
<proteinExistence type="inferred from homology"/>
<evidence type="ECO:0000256" key="6">
    <source>
        <dbReference type="ARBA" id="ARBA00022723"/>
    </source>
</evidence>
<feature type="binding site" evidence="17">
    <location>
        <position position="283"/>
    </location>
    <ligand>
        <name>Mg(2+)</name>
        <dbReference type="ChEBI" id="CHEBI:18420"/>
    </ligand>
</feature>
<dbReference type="PANTHER" id="PTHR43584:SF3">
    <property type="entry name" value="BIFUNCTIONAL PROTEIN GLMU"/>
    <property type="match status" value="1"/>
</dbReference>
<evidence type="ECO:0000313" key="20">
    <source>
        <dbReference type="EMBL" id="PJI94085.1"/>
    </source>
</evidence>
<feature type="region of interest" description="Pyrophosphorylase" evidence="17">
    <location>
        <begin position="1"/>
        <end position="285"/>
    </location>
</feature>
<keyword evidence="6 17" id="KW-0479">Metal-binding</keyword>
<feature type="binding site" evidence="17">
    <location>
        <begin position="108"/>
        <end position="109"/>
    </location>
    <ligand>
        <name>UDP-N-acetyl-alpha-D-glucosamine</name>
        <dbReference type="ChEBI" id="CHEBI:57705"/>
    </ligand>
</feature>
<feature type="binding site" evidence="17">
    <location>
        <position position="388"/>
    </location>
    <ligand>
        <name>UDP-N-acetyl-alpha-D-glucosamine</name>
        <dbReference type="ChEBI" id="CHEBI:57705"/>
    </ligand>
</feature>
<dbReference type="GO" id="GO:0019134">
    <property type="term" value="F:glucosamine-1-phosphate N-acetyltransferase activity"/>
    <property type="evidence" value="ECO:0007669"/>
    <property type="project" value="UniProtKB-UniRule"/>
</dbReference>
<evidence type="ECO:0000256" key="2">
    <source>
        <dbReference type="ARBA" id="ARBA00007947"/>
    </source>
</evidence>
<dbReference type="Gene3D" id="3.90.550.10">
    <property type="entry name" value="Spore Coat Polysaccharide Biosynthesis Protein SpsA, Chain A"/>
    <property type="match status" value="1"/>
</dbReference>
<feature type="binding site" evidence="17">
    <location>
        <position position="194"/>
    </location>
    <ligand>
        <name>UDP-N-acetyl-alpha-D-glucosamine</name>
        <dbReference type="ChEBI" id="CHEBI:57705"/>
    </ligand>
</feature>
<comment type="similarity">
    <text evidence="1 17">In the C-terminal section; belongs to the transferase hexapeptide repeat family.</text>
</comment>
<comment type="catalytic activity">
    <reaction evidence="14 17">
        <text>alpha-D-glucosamine 1-phosphate + acetyl-CoA = N-acetyl-alpha-D-glucosamine 1-phosphate + CoA + H(+)</text>
        <dbReference type="Rhea" id="RHEA:13725"/>
        <dbReference type="ChEBI" id="CHEBI:15378"/>
        <dbReference type="ChEBI" id="CHEBI:57287"/>
        <dbReference type="ChEBI" id="CHEBI:57288"/>
        <dbReference type="ChEBI" id="CHEBI:57776"/>
        <dbReference type="ChEBI" id="CHEBI:58516"/>
        <dbReference type="EC" id="2.3.1.157"/>
    </reaction>
</comment>
<feature type="region of interest" description="Disordered" evidence="18">
    <location>
        <begin position="524"/>
        <end position="592"/>
    </location>
</feature>
<comment type="pathway">
    <text evidence="17">Bacterial outer membrane biogenesis; LPS lipid A biosynthesis.</text>
</comment>
<dbReference type="InterPro" id="IPR000253">
    <property type="entry name" value="FHA_dom"/>
</dbReference>
<keyword evidence="5 17" id="KW-0548">Nucleotidyltransferase</keyword>
<evidence type="ECO:0000256" key="8">
    <source>
        <dbReference type="ARBA" id="ARBA00022842"/>
    </source>
</evidence>
<dbReference type="GO" id="GO:0009252">
    <property type="term" value="P:peptidoglycan biosynthetic process"/>
    <property type="evidence" value="ECO:0007669"/>
    <property type="project" value="UniProtKB-UniRule"/>
</dbReference>
<dbReference type="InterPro" id="IPR050065">
    <property type="entry name" value="GlmU-like"/>
</dbReference>
<dbReference type="InterPro" id="IPR029044">
    <property type="entry name" value="Nucleotide-diphossugar_trans"/>
</dbReference>
<keyword evidence="3 17" id="KW-0963">Cytoplasm</keyword>
<dbReference type="EC" id="2.3.1.157" evidence="17"/>
<feature type="binding site" evidence="17">
    <location>
        <begin position="36"/>
        <end position="39"/>
    </location>
    <ligand>
        <name>UDP-N-acetyl-alpha-D-glucosamine</name>
        <dbReference type="ChEBI" id="CHEBI:57705"/>
    </ligand>
</feature>
<dbReference type="EC" id="2.7.7.23" evidence="17"/>
<keyword evidence="11 17" id="KW-0511">Multifunctional enzyme</keyword>
<feature type="binding site" evidence="17">
    <location>
        <position position="157"/>
    </location>
    <ligand>
        <name>Mg(2+)</name>
        <dbReference type="ChEBI" id="CHEBI:18420"/>
    </ligand>
</feature>
<accession>A0A2M8WT05</accession>
<feature type="binding site" evidence="17">
    <location>
        <position position="225"/>
    </location>
    <ligand>
        <name>UDP-N-acetyl-alpha-D-glucosamine</name>
        <dbReference type="ChEBI" id="CHEBI:57705"/>
    </ligand>
</feature>
<comment type="pathway">
    <text evidence="17">Nucleotide-sugar biosynthesis; UDP-N-acetyl-alpha-D-glucosamine biosynthesis; UDP-N-acetyl-alpha-D-glucosamine from N-acetyl-alpha-D-glucosamine 1-phosphate: step 1/1.</text>
</comment>
<sequence>MMGASVTQTSETTATGTTADGTDESGAPSLAAVVVLAAGQGTRMRSTTPKMLHEVGGRSLLGHVLTATTSLDARRTAVVVRHQAAVVAEHARGFLPDALIAEQGDVMGTGSAVRAALSVLDAAAHAEQAARGVVPNGHEGQVLDDGVDGAVLVVAGDLPLLDGGTLTQLVAAHTADGNAVTVLTTVLDDATGYGRVVREPGTGDVLRIVEHRDASEDERAIGEINSSVYVFDAAVLRRGLAAITTDNAQGELYLTDVVAHARSGGGTVRAVIVDDPSTVEGVNDRAQLAVLGAELNRRTLERWMADGVTVVDPRTTWVDVDVELAEDVTILPGTQLHGATTVARGATVGPDTTLRDVEVGEDASVVRTHALLSVIGARASVGPFAYLRPGSVLGEGGKIGTFVETKNADIGAGAKVPHLSYVGDATIGEETNIGAASVFVNYDGVRKQRSTIGAHARTGADNLFVAPVHVGDGAYTAAGSVIRQDVPAGALGVSAGAQRNIEGWVQRRRPGTAAAEAAARAAGGAARAAETEPADGAPRASVATGTLPALGAQAMRELDRHAVAAQTPPPTSPHSEALREEITTRTEGGTDR</sequence>
<dbReference type="GO" id="GO:0071555">
    <property type="term" value="P:cell wall organization"/>
    <property type="evidence" value="ECO:0007669"/>
    <property type="project" value="UniProtKB-KW"/>
</dbReference>
<evidence type="ECO:0000256" key="9">
    <source>
        <dbReference type="ARBA" id="ARBA00022960"/>
    </source>
</evidence>
<dbReference type="GO" id="GO:0008360">
    <property type="term" value="P:regulation of cell shape"/>
    <property type="evidence" value="ECO:0007669"/>
    <property type="project" value="UniProtKB-KW"/>
</dbReference>
<evidence type="ECO:0000256" key="17">
    <source>
        <dbReference type="HAMAP-Rule" id="MF_01631"/>
    </source>
</evidence>
<keyword evidence="4 17" id="KW-0808">Transferase</keyword>
<feature type="compositionally biased region" description="Basic and acidic residues" evidence="18">
    <location>
        <begin position="576"/>
        <end position="592"/>
    </location>
</feature>
<organism evidence="20 21">
    <name type="scientific">Luteimicrobium subarcticum</name>
    <dbReference type="NCBI Taxonomy" id="620910"/>
    <lineage>
        <taxon>Bacteria</taxon>
        <taxon>Bacillati</taxon>
        <taxon>Actinomycetota</taxon>
        <taxon>Actinomycetes</taxon>
        <taxon>Micrococcales</taxon>
        <taxon>Luteimicrobium</taxon>
    </lineage>
</organism>
<dbReference type="GO" id="GO:0009245">
    <property type="term" value="P:lipid A biosynthetic process"/>
    <property type="evidence" value="ECO:0007669"/>
    <property type="project" value="UniProtKB-UniRule"/>
</dbReference>
<dbReference type="AlphaFoldDB" id="A0A2M8WT05"/>
<dbReference type="InterPro" id="IPR005882">
    <property type="entry name" value="Bifunctional_GlmU"/>
</dbReference>
<keyword evidence="13 17" id="KW-0961">Cell wall biogenesis/degradation</keyword>
<dbReference type="GO" id="GO:0005737">
    <property type="term" value="C:cytoplasm"/>
    <property type="evidence" value="ECO:0007669"/>
    <property type="project" value="UniProtKB-SubCell"/>
</dbReference>
<feature type="active site" description="Proton acceptor" evidence="17">
    <location>
        <position position="418"/>
    </location>
</feature>
<feature type="binding site" evidence="17">
    <location>
        <position position="283"/>
    </location>
    <ligand>
        <name>UDP-N-acetyl-alpha-D-glucosamine</name>
        <dbReference type="ChEBI" id="CHEBI:57705"/>
    </ligand>
</feature>
<dbReference type="EMBL" id="PGTZ01000007">
    <property type="protein sequence ID" value="PJI94085.1"/>
    <property type="molecule type" value="Genomic_DNA"/>
</dbReference>
<dbReference type="UniPathway" id="UPA00113">
    <property type="reaction ID" value="UER00532"/>
</dbReference>
<reference evidence="20 21" key="1">
    <citation type="submission" date="2017-11" db="EMBL/GenBank/DDBJ databases">
        <title>Genomic Encyclopedia of Archaeal and Bacterial Type Strains, Phase II (KMG-II): From Individual Species to Whole Genera.</title>
        <authorList>
            <person name="Goeker M."/>
        </authorList>
    </citation>
    <scope>NUCLEOTIDE SEQUENCE [LARGE SCALE GENOMIC DNA]</scope>
    <source>
        <strain evidence="20 21">DSM 22413</strain>
    </source>
</reference>
<comment type="caution">
    <text evidence="17">Lacks conserved residue(s) required for the propagation of feature annotation.</text>
</comment>
<gene>
    <name evidence="17" type="primary">glmU</name>
    <name evidence="20" type="ORF">CLV34_1571</name>
</gene>
<protein>
    <recommendedName>
        <fullName evidence="17">Bifunctional protein GlmU</fullName>
    </recommendedName>
    <domain>
        <recommendedName>
            <fullName evidence="17">UDP-N-acetylglucosamine pyrophosphorylase</fullName>
            <ecNumber evidence="17">2.7.7.23</ecNumber>
        </recommendedName>
        <alternativeName>
            <fullName evidence="17">N-acetylglucosamine-1-phosphate uridyltransferase</fullName>
        </alternativeName>
    </domain>
    <domain>
        <recommendedName>
            <fullName evidence="17">Glucosamine-1-phosphate N-acetyltransferase</fullName>
            <ecNumber evidence="17">2.3.1.157</ecNumber>
        </recommendedName>
    </domain>
</protein>
<evidence type="ECO:0000256" key="16">
    <source>
        <dbReference type="ARBA" id="ARBA00049628"/>
    </source>
</evidence>
<dbReference type="CDD" id="cd02540">
    <property type="entry name" value="GT2_GlmU_N_bac"/>
    <property type="match status" value="1"/>
</dbReference>
<feature type="binding site" evidence="17">
    <location>
        <position position="210"/>
    </location>
    <ligand>
        <name>UDP-N-acetyl-alpha-D-glucosamine</name>
        <dbReference type="ChEBI" id="CHEBI:57705"/>
    </ligand>
</feature>
<keyword evidence="9 17" id="KW-0133">Cell shape</keyword>
<keyword evidence="7 17" id="KW-0677">Repeat</keyword>
<feature type="binding site" evidence="17">
    <location>
        <position position="435"/>
    </location>
    <ligand>
        <name>acetyl-CoA</name>
        <dbReference type="ChEBI" id="CHEBI:57288"/>
    </ligand>
</feature>
<evidence type="ECO:0000256" key="14">
    <source>
        <dbReference type="ARBA" id="ARBA00048247"/>
    </source>
</evidence>
<feature type="region of interest" description="Disordered" evidence="18">
    <location>
        <begin position="1"/>
        <end position="26"/>
    </location>
</feature>
<dbReference type="CDD" id="cd03353">
    <property type="entry name" value="LbH_GlmU_C"/>
    <property type="match status" value="1"/>
</dbReference>
<dbReference type="SUPFAM" id="SSF53448">
    <property type="entry name" value="Nucleotide-diphospho-sugar transferases"/>
    <property type="match status" value="1"/>
</dbReference>
<dbReference type="SUPFAM" id="SSF51161">
    <property type="entry name" value="Trimeric LpxA-like enzymes"/>
    <property type="match status" value="1"/>
</dbReference>
<evidence type="ECO:0000256" key="15">
    <source>
        <dbReference type="ARBA" id="ARBA00048493"/>
    </source>
</evidence>
<comment type="catalytic activity">
    <reaction evidence="15 17">
        <text>N-acetyl-alpha-D-glucosamine 1-phosphate + UTP + H(+) = UDP-N-acetyl-alpha-D-glucosamine + diphosphate</text>
        <dbReference type="Rhea" id="RHEA:13509"/>
        <dbReference type="ChEBI" id="CHEBI:15378"/>
        <dbReference type="ChEBI" id="CHEBI:33019"/>
        <dbReference type="ChEBI" id="CHEBI:46398"/>
        <dbReference type="ChEBI" id="CHEBI:57705"/>
        <dbReference type="ChEBI" id="CHEBI:57776"/>
        <dbReference type="EC" id="2.7.7.23"/>
    </reaction>
</comment>
<dbReference type="InterPro" id="IPR025877">
    <property type="entry name" value="MobA-like_NTP_Trfase"/>
</dbReference>
<dbReference type="NCBIfam" id="TIGR01173">
    <property type="entry name" value="glmU"/>
    <property type="match status" value="1"/>
</dbReference>
<comment type="pathway">
    <text evidence="17">Nucleotide-sugar biosynthesis; UDP-N-acetyl-alpha-D-glucosamine biosynthesis; N-acetyl-alpha-D-glucosamine 1-phosphate from alpha-D-glucosamine 6-phosphate (route II): step 2/2.</text>
</comment>
<comment type="subcellular location">
    <subcellularLocation>
        <location evidence="17">Cytoplasm</location>
    </subcellularLocation>
</comment>
<dbReference type="GO" id="GO:0000287">
    <property type="term" value="F:magnesium ion binding"/>
    <property type="evidence" value="ECO:0007669"/>
    <property type="project" value="UniProtKB-UniRule"/>
</dbReference>
<evidence type="ECO:0000256" key="12">
    <source>
        <dbReference type="ARBA" id="ARBA00023315"/>
    </source>
</evidence>
<dbReference type="Pfam" id="PF12804">
    <property type="entry name" value="NTP_transf_3"/>
    <property type="match status" value="1"/>
</dbReference>
<feature type="region of interest" description="N-acetyltransferase" evidence="17">
    <location>
        <begin position="307"/>
        <end position="592"/>
    </location>
</feature>
<feature type="binding site" evidence="17">
    <location>
        <position position="50"/>
    </location>
    <ligand>
        <name>UDP-N-acetyl-alpha-D-glucosamine</name>
        <dbReference type="ChEBI" id="CHEBI:57705"/>
    </ligand>
</feature>
<evidence type="ECO:0000256" key="1">
    <source>
        <dbReference type="ARBA" id="ARBA00007707"/>
    </source>
</evidence>
<comment type="function">
    <text evidence="16 17">Catalyzes the last two sequential reactions in the de novo biosynthetic pathway for UDP-N-acetylglucosamine (UDP-GlcNAc). The C-terminal domain catalyzes the transfer of acetyl group from acetyl coenzyme A to glucosamine-1-phosphate (GlcN-1-P) to produce N-acetylglucosamine-1-phosphate (GlcNAc-1-P), which is converted into UDP-GlcNAc by the transfer of uridine 5-monophosphate (from uridine 5-triphosphate), a reaction catalyzed by the N-terminal domain.</text>
</comment>
<dbReference type="HAMAP" id="MF_01631">
    <property type="entry name" value="GlmU"/>
    <property type="match status" value="1"/>
</dbReference>
<dbReference type="GO" id="GO:0000902">
    <property type="term" value="P:cell morphogenesis"/>
    <property type="evidence" value="ECO:0007669"/>
    <property type="project" value="UniProtKB-UniRule"/>
</dbReference>
<evidence type="ECO:0000256" key="7">
    <source>
        <dbReference type="ARBA" id="ARBA00022737"/>
    </source>
</evidence>